<dbReference type="AlphaFoldDB" id="A0A1D1VF22"/>
<gene>
    <name evidence="4" type="primary">RvY_08451-1</name>
    <name evidence="4" type="synonym">RvY_08451.1</name>
    <name evidence="4" type="ORF">RvY_08451</name>
</gene>
<feature type="region of interest" description="Disordered" evidence="1">
    <location>
        <begin position="41"/>
        <end position="67"/>
    </location>
</feature>
<evidence type="ECO:0000256" key="1">
    <source>
        <dbReference type="SAM" id="MobiDB-lite"/>
    </source>
</evidence>
<accession>A0A1D1VF22</accession>
<sequence length="259" mass="28348">MGRWWVTVACMLISVTSLLAATAPRDNGQRDEKGNVAVQQPNTSATAGSPNNVNHNDTNPENLPTRSNVTMTQANSKVNTSSVSIPVKRDDHHHFAVKLPPSNSTEHREAILAETLAALTNLKLAQRKSANSTTLPAAPAATTSANSSHLALHQQNVSAEHHSDPTPSLPSPDMKLVHINSRLVQDPKVAQMVSSHTSWESPLYSTRVALGFFVVFTLALLIGSVLMYRRMHRMREEDRTVFSSTSYGDLRNHNYDLAL</sequence>
<keyword evidence="2" id="KW-0472">Membrane</keyword>
<feature type="compositionally biased region" description="Low complexity" evidence="1">
    <location>
        <begin position="130"/>
        <end position="148"/>
    </location>
</feature>
<protein>
    <recommendedName>
        <fullName evidence="6">Syndecan/Neurexin domain-containing protein</fullName>
    </recommendedName>
</protein>
<evidence type="ECO:0000313" key="4">
    <source>
        <dbReference type="EMBL" id="GAU97098.1"/>
    </source>
</evidence>
<dbReference type="Proteomes" id="UP000186922">
    <property type="component" value="Unassembled WGS sequence"/>
</dbReference>
<evidence type="ECO:0000256" key="2">
    <source>
        <dbReference type="SAM" id="Phobius"/>
    </source>
</evidence>
<evidence type="ECO:0000313" key="5">
    <source>
        <dbReference type="Proteomes" id="UP000186922"/>
    </source>
</evidence>
<feature type="chain" id="PRO_5008898354" description="Syndecan/Neurexin domain-containing protein" evidence="3">
    <location>
        <begin position="21"/>
        <end position="259"/>
    </location>
</feature>
<keyword evidence="2" id="KW-1133">Transmembrane helix</keyword>
<organism evidence="4 5">
    <name type="scientific">Ramazzottius varieornatus</name>
    <name type="common">Water bear</name>
    <name type="synonym">Tardigrade</name>
    <dbReference type="NCBI Taxonomy" id="947166"/>
    <lineage>
        <taxon>Eukaryota</taxon>
        <taxon>Metazoa</taxon>
        <taxon>Ecdysozoa</taxon>
        <taxon>Tardigrada</taxon>
        <taxon>Eutardigrada</taxon>
        <taxon>Parachela</taxon>
        <taxon>Hypsibioidea</taxon>
        <taxon>Ramazzottiidae</taxon>
        <taxon>Ramazzottius</taxon>
    </lineage>
</organism>
<keyword evidence="2" id="KW-0812">Transmembrane</keyword>
<dbReference type="EMBL" id="BDGG01000004">
    <property type="protein sequence ID" value="GAU97098.1"/>
    <property type="molecule type" value="Genomic_DNA"/>
</dbReference>
<reference evidence="4 5" key="1">
    <citation type="journal article" date="2016" name="Nat. Commun.">
        <title>Extremotolerant tardigrade genome and improved radiotolerance of human cultured cells by tardigrade-unique protein.</title>
        <authorList>
            <person name="Hashimoto T."/>
            <person name="Horikawa D.D."/>
            <person name="Saito Y."/>
            <person name="Kuwahara H."/>
            <person name="Kozuka-Hata H."/>
            <person name="Shin-I T."/>
            <person name="Minakuchi Y."/>
            <person name="Ohishi K."/>
            <person name="Motoyama A."/>
            <person name="Aizu T."/>
            <person name="Enomoto A."/>
            <person name="Kondo K."/>
            <person name="Tanaka S."/>
            <person name="Hara Y."/>
            <person name="Koshikawa S."/>
            <person name="Sagara H."/>
            <person name="Miura T."/>
            <person name="Yokobori S."/>
            <person name="Miyagawa K."/>
            <person name="Suzuki Y."/>
            <person name="Kubo T."/>
            <person name="Oyama M."/>
            <person name="Kohara Y."/>
            <person name="Fujiyama A."/>
            <person name="Arakawa K."/>
            <person name="Katayama T."/>
            <person name="Toyoda A."/>
            <person name="Kunieda T."/>
        </authorList>
    </citation>
    <scope>NUCLEOTIDE SEQUENCE [LARGE SCALE GENOMIC DNA]</scope>
    <source>
        <strain evidence="4 5">YOKOZUNA-1</strain>
    </source>
</reference>
<keyword evidence="5" id="KW-1185">Reference proteome</keyword>
<proteinExistence type="predicted"/>
<name>A0A1D1VF22_RAMVA</name>
<keyword evidence="3" id="KW-0732">Signal</keyword>
<feature type="signal peptide" evidence="3">
    <location>
        <begin position="1"/>
        <end position="20"/>
    </location>
</feature>
<evidence type="ECO:0000256" key="3">
    <source>
        <dbReference type="SAM" id="SignalP"/>
    </source>
</evidence>
<evidence type="ECO:0008006" key="6">
    <source>
        <dbReference type="Google" id="ProtNLM"/>
    </source>
</evidence>
<comment type="caution">
    <text evidence="4">The sequence shown here is derived from an EMBL/GenBank/DDBJ whole genome shotgun (WGS) entry which is preliminary data.</text>
</comment>
<feature type="transmembrane region" description="Helical" evidence="2">
    <location>
        <begin position="208"/>
        <end position="228"/>
    </location>
</feature>
<feature type="region of interest" description="Disordered" evidence="1">
    <location>
        <begin position="130"/>
        <end position="169"/>
    </location>
</feature>